<dbReference type="SUPFAM" id="SSF53098">
    <property type="entry name" value="Ribonuclease H-like"/>
    <property type="match status" value="1"/>
</dbReference>
<evidence type="ECO:0000259" key="2">
    <source>
        <dbReference type="PROSITE" id="PS50994"/>
    </source>
</evidence>
<dbReference type="GO" id="GO:0003676">
    <property type="term" value="F:nucleic acid binding"/>
    <property type="evidence" value="ECO:0007669"/>
    <property type="project" value="InterPro"/>
</dbReference>
<dbReference type="PANTHER" id="PTHR37984:SF5">
    <property type="entry name" value="PROTEIN NYNRIN-LIKE"/>
    <property type="match status" value="1"/>
</dbReference>
<feature type="signal peptide" evidence="1">
    <location>
        <begin position="1"/>
        <end position="17"/>
    </location>
</feature>
<dbReference type="OMA" id="ISQIWRT"/>
<reference evidence="3 4" key="1">
    <citation type="submission" date="2008-07" db="EMBL/GenBank/DDBJ databases">
        <authorList>
            <person name="El-Sayed N."/>
            <person name="Caler E."/>
            <person name="Inman J."/>
            <person name="Amedeo P."/>
            <person name="Hass B."/>
            <person name="Wortman J."/>
        </authorList>
    </citation>
    <scope>NUCLEOTIDE SEQUENCE [LARGE SCALE GENOMIC DNA]</scope>
    <source>
        <strain evidence="4">ATCC 50983 / TXsc</strain>
    </source>
</reference>
<dbReference type="InParanoid" id="C5LKF7"/>
<name>C5LKF7_PERM5</name>
<evidence type="ECO:0000256" key="1">
    <source>
        <dbReference type="SAM" id="SignalP"/>
    </source>
</evidence>
<dbReference type="GO" id="GO:0015074">
    <property type="term" value="P:DNA integration"/>
    <property type="evidence" value="ECO:0007669"/>
    <property type="project" value="InterPro"/>
</dbReference>
<dbReference type="RefSeq" id="XP_002770975.1">
    <property type="nucleotide sequence ID" value="XM_002770929.1"/>
</dbReference>
<evidence type="ECO:0000313" key="4">
    <source>
        <dbReference type="Proteomes" id="UP000007800"/>
    </source>
</evidence>
<dbReference type="Gene3D" id="3.30.420.10">
    <property type="entry name" value="Ribonuclease H-like superfamily/Ribonuclease H"/>
    <property type="match status" value="1"/>
</dbReference>
<proteinExistence type="predicted"/>
<dbReference type="InterPro" id="IPR036397">
    <property type="entry name" value="RNaseH_sf"/>
</dbReference>
<dbReference type="AlphaFoldDB" id="C5LKF7"/>
<evidence type="ECO:0000313" key="3">
    <source>
        <dbReference type="EMBL" id="EER02791.1"/>
    </source>
</evidence>
<gene>
    <name evidence="3" type="ORF">Pmar_PMAR022217</name>
</gene>
<protein>
    <recommendedName>
        <fullName evidence="2">Integrase catalytic domain-containing protein</fullName>
    </recommendedName>
</protein>
<keyword evidence="4" id="KW-1185">Reference proteome</keyword>
<dbReference type="InterPro" id="IPR012337">
    <property type="entry name" value="RNaseH-like_sf"/>
</dbReference>
<dbReference type="Proteomes" id="UP000007800">
    <property type="component" value="Unassembled WGS sequence"/>
</dbReference>
<sequence>MKSQIVRLAWFPRLAKACRLWVDKCGQCMDTKAAGRLAMLTAPRVPRGLIDGNQRMKHLTIDHGFPSKDWLSPNDPDLTCFLVITDSATGYCVVAGAPSTAAEVTLKLLWDRWVAYFGIPLSLMSDNALDSQMMRHSLAATAIYLPVPAWSPFSNGLAEVRVKRLKQIVSVMELPWDEALLYAQMTANSAARASGASAAELVMGSRILTPLEALVGAMVQAKEMEGTTVEVDSSTADPTHIKEVVTRLLDRERVTVLETRLRESARFALREGWHQAEVTRKISQIWRTKPWWCGADRALWTLRVTW</sequence>
<dbReference type="InterPro" id="IPR001584">
    <property type="entry name" value="Integrase_cat-core"/>
</dbReference>
<feature type="domain" description="Integrase catalytic" evidence="2">
    <location>
        <begin position="42"/>
        <end position="218"/>
    </location>
</feature>
<organism evidence="4">
    <name type="scientific">Perkinsus marinus (strain ATCC 50983 / TXsc)</name>
    <dbReference type="NCBI Taxonomy" id="423536"/>
    <lineage>
        <taxon>Eukaryota</taxon>
        <taxon>Sar</taxon>
        <taxon>Alveolata</taxon>
        <taxon>Perkinsozoa</taxon>
        <taxon>Perkinsea</taxon>
        <taxon>Perkinsida</taxon>
        <taxon>Perkinsidae</taxon>
        <taxon>Perkinsus</taxon>
    </lineage>
</organism>
<dbReference type="PANTHER" id="PTHR37984">
    <property type="entry name" value="PROTEIN CBG26694"/>
    <property type="match status" value="1"/>
</dbReference>
<accession>C5LKF7</accession>
<dbReference type="InterPro" id="IPR050951">
    <property type="entry name" value="Retrovirus_Pol_polyprotein"/>
</dbReference>
<keyword evidence="1" id="KW-0732">Signal</keyword>
<dbReference type="PROSITE" id="PS50994">
    <property type="entry name" value="INTEGRASE"/>
    <property type="match status" value="1"/>
</dbReference>
<feature type="chain" id="PRO_5002952472" description="Integrase catalytic domain-containing protein" evidence="1">
    <location>
        <begin position="18"/>
        <end position="306"/>
    </location>
</feature>
<dbReference type="EMBL" id="GG682792">
    <property type="protein sequence ID" value="EER02791.1"/>
    <property type="molecule type" value="Genomic_DNA"/>
</dbReference>
<dbReference type="OrthoDB" id="1936587at2759"/>
<dbReference type="GeneID" id="9050953"/>